<dbReference type="InterPro" id="IPR002938">
    <property type="entry name" value="FAD-bd"/>
</dbReference>
<dbReference type="Pfam" id="PF21274">
    <property type="entry name" value="Rng_hyd_C"/>
    <property type="match status" value="1"/>
</dbReference>
<gene>
    <name evidence="5" type="ORF">HZZ13_18600</name>
</gene>
<evidence type="ECO:0000256" key="3">
    <source>
        <dbReference type="ARBA" id="ARBA00022827"/>
    </source>
</evidence>
<comment type="caution">
    <text evidence="5">The sequence shown here is derived from an EMBL/GenBank/DDBJ whole genome shotgun (WGS) entry which is preliminary data.</text>
</comment>
<dbReference type="Gene3D" id="3.40.30.120">
    <property type="match status" value="1"/>
</dbReference>
<feature type="domain" description="FAD-binding" evidence="4">
    <location>
        <begin position="7"/>
        <end position="373"/>
    </location>
</feature>
<dbReference type="Proteomes" id="UP000807370">
    <property type="component" value="Unassembled WGS sequence"/>
</dbReference>
<evidence type="ECO:0000313" key="5">
    <source>
        <dbReference type="EMBL" id="MBH5399779.1"/>
    </source>
</evidence>
<protein>
    <submittedName>
        <fullName evidence="5">FAD-dependent oxidoreductase</fullName>
    </submittedName>
</protein>
<evidence type="ECO:0000259" key="4">
    <source>
        <dbReference type="Pfam" id="PF01494"/>
    </source>
</evidence>
<organism evidence="5 6">
    <name type="scientific">Bradyrhizobium agreste</name>
    <dbReference type="NCBI Taxonomy" id="2751811"/>
    <lineage>
        <taxon>Bacteria</taxon>
        <taxon>Pseudomonadati</taxon>
        <taxon>Pseudomonadota</taxon>
        <taxon>Alphaproteobacteria</taxon>
        <taxon>Hyphomicrobiales</taxon>
        <taxon>Nitrobacteraceae</taxon>
        <taxon>Bradyrhizobium</taxon>
    </lineage>
</organism>
<accession>A0ABS0PRH0</accession>
<dbReference type="InterPro" id="IPR050641">
    <property type="entry name" value="RIFMO-like"/>
</dbReference>
<comment type="cofactor">
    <cofactor evidence="1">
        <name>FAD</name>
        <dbReference type="ChEBI" id="CHEBI:57692"/>
    </cofactor>
</comment>
<evidence type="ECO:0000256" key="2">
    <source>
        <dbReference type="ARBA" id="ARBA00022630"/>
    </source>
</evidence>
<dbReference type="NCBIfam" id="NF004780">
    <property type="entry name" value="PRK06126.1"/>
    <property type="match status" value="1"/>
</dbReference>
<dbReference type="SUPFAM" id="SSF51905">
    <property type="entry name" value="FAD/NAD(P)-binding domain"/>
    <property type="match status" value="1"/>
</dbReference>
<proteinExistence type="predicted"/>
<dbReference type="EMBL" id="JACCHP010000011">
    <property type="protein sequence ID" value="MBH5399779.1"/>
    <property type="molecule type" value="Genomic_DNA"/>
</dbReference>
<keyword evidence="6" id="KW-1185">Reference proteome</keyword>
<dbReference type="Pfam" id="PF01494">
    <property type="entry name" value="FAD_binding_3"/>
    <property type="match status" value="1"/>
</dbReference>
<name>A0ABS0PRH0_9BRAD</name>
<evidence type="ECO:0000313" key="6">
    <source>
        <dbReference type="Proteomes" id="UP000807370"/>
    </source>
</evidence>
<reference evidence="5 6" key="1">
    <citation type="submission" date="2020-07" db="EMBL/GenBank/DDBJ databases">
        <title>Bradyrhizobium diversity isolated from nodules of indigenous legumes of Western Australia.</title>
        <authorList>
            <person name="Klepa M.S."/>
        </authorList>
    </citation>
    <scope>NUCLEOTIDE SEQUENCE [LARGE SCALE GENOMIC DNA]</scope>
    <source>
        <strain evidence="5 6">CNPSo 4010</strain>
    </source>
</reference>
<sequence length="614" mass="66429">MEPRLTAAVLIVGGGPCGLMLANELGRRGVSAILVDEKPGTAFNPQANATQARSMEHYRRLGFADEIRREGLPPDFPTDVAYFTRYAGYELARFALPSSSRAGELIKGMSGSWSAAELPHRVSQKYVEAVLRCHAERLPGIELNYGHRLIGYIESNDGIVGEIERLDDGSRFWVRADFLVGADGPRSTVRQSLGIVYGGETGTQRDFMGGRMLAVYLRSPDFYARVPHAKAWMYNCFNGDRRAFMASVNGRDEFAFHTQLRPGEDESAITITEAKAAFQRACGAPIDCDVLSFLTWTAGHALVANGMQRGRIFLGGDAAHLFTPTGGLGYNTAIEDAVNLGWKLASVIKGVSPKSLLDSYEVERRPVALRNTDYARRFADSLGLFAPAPEIEDATEAGQDARRIAGAYLDRHARAEFNIPGVTFGGRYDGSPIIVSDGSEPPPDAANVYVPTACPGGRAPHAWLENGMSLYDLFGFEWTLLQFGDVMSASFAETIRAIGADVKLVTLPGSLRDLYEADLALIRPDQIVAWRGNASQAATIARVLGRALCLNAVGDSSTTSARASAAPYPSEQSWTGRHSLSLSVTKFPAGRALARSIKTGLLAWGNQGPKRRSA</sequence>
<dbReference type="Gene3D" id="3.30.9.10">
    <property type="entry name" value="D-Amino Acid Oxidase, subunit A, domain 2"/>
    <property type="match status" value="1"/>
</dbReference>
<evidence type="ECO:0000256" key="1">
    <source>
        <dbReference type="ARBA" id="ARBA00001974"/>
    </source>
</evidence>
<keyword evidence="3" id="KW-0274">FAD</keyword>
<dbReference type="InterPro" id="IPR036188">
    <property type="entry name" value="FAD/NAD-bd_sf"/>
</dbReference>
<dbReference type="PRINTS" id="PR00420">
    <property type="entry name" value="RNGMNOXGNASE"/>
</dbReference>
<keyword evidence="2" id="KW-0285">Flavoprotein</keyword>
<dbReference type="PANTHER" id="PTHR43004">
    <property type="entry name" value="TRK SYSTEM POTASSIUM UPTAKE PROTEIN"/>
    <property type="match status" value="1"/>
</dbReference>
<dbReference type="PANTHER" id="PTHR43004:SF19">
    <property type="entry name" value="BINDING MONOOXYGENASE, PUTATIVE (JCVI)-RELATED"/>
    <property type="match status" value="1"/>
</dbReference>
<dbReference type="Gene3D" id="3.50.50.60">
    <property type="entry name" value="FAD/NAD(P)-binding domain"/>
    <property type="match status" value="1"/>
</dbReference>